<dbReference type="SUPFAM" id="SSF55681">
    <property type="entry name" value="Class II aaRS and biotin synthetases"/>
    <property type="match status" value="1"/>
</dbReference>
<evidence type="ECO:0000256" key="4">
    <source>
        <dbReference type="ARBA" id="ARBA00022490"/>
    </source>
</evidence>
<dbReference type="InterPro" id="IPR009061">
    <property type="entry name" value="DNA-bd_dom_put_sf"/>
</dbReference>
<dbReference type="InterPro" id="IPR033714">
    <property type="entry name" value="tRNA_bind_bactPheRS"/>
</dbReference>
<keyword evidence="5 16" id="KW-0820">tRNA-binding</keyword>
<organism evidence="19 20">
    <name type="scientific">Candidatus Nanosyncoccus alces</name>
    <dbReference type="NCBI Taxonomy" id="2171997"/>
    <lineage>
        <taxon>Bacteria</taxon>
        <taxon>Candidatus Saccharimonadota</taxon>
        <taxon>Candidatus Nanosyncoccalia</taxon>
        <taxon>Candidatus Nanosyncoccales</taxon>
        <taxon>Candidatus Nanosyncoccaceae</taxon>
        <taxon>Candidatus Nanosyncoccus</taxon>
    </lineage>
</organism>
<evidence type="ECO:0000313" key="20">
    <source>
        <dbReference type="Proteomes" id="UP001191019"/>
    </source>
</evidence>
<gene>
    <name evidence="15 19" type="primary">pheT</name>
    <name evidence="19" type="ORF">G3RUM_00133</name>
</gene>
<dbReference type="InterPro" id="IPR020825">
    <property type="entry name" value="Phe-tRNA_synthase-like_B3/B4"/>
</dbReference>
<evidence type="ECO:0000259" key="18">
    <source>
        <dbReference type="PROSITE" id="PS51483"/>
    </source>
</evidence>
<feature type="binding site" evidence="15">
    <location>
        <position position="484"/>
    </location>
    <ligand>
        <name>Mg(2+)</name>
        <dbReference type="ChEBI" id="CHEBI:18420"/>
        <note>shared with alpha subunit</note>
    </ligand>
</feature>
<evidence type="ECO:0000256" key="9">
    <source>
        <dbReference type="ARBA" id="ARBA00022840"/>
    </source>
</evidence>
<dbReference type="EC" id="6.1.1.20" evidence="15"/>
<dbReference type="SMART" id="SM00873">
    <property type="entry name" value="B3_4"/>
    <property type="match status" value="1"/>
</dbReference>
<evidence type="ECO:0000256" key="10">
    <source>
        <dbReference type="ARBA" id="ARBA00022842"/>
    </source>
</evidence>
<dbReference type="RefSeq" id="WP_129734391.1">
    <property type="nucleotide sequence ID" value="NZ_PRLM01000001.1"/>
</dbReference>
<sequence length="801" mass="89818">MKISLNWLKKYVDINVSDDELVRLIGARLVEVEGMIDETHKYDHIYVVRVERVEKIPDTHLALCKINVGKAEALRAEKDADGLVQVVCGAPNVREGMLAVWIAPGAVVPASVNEDAPFVIGKRKMLSRYESNGMLAGADELDFDDKHEKIAEIDPEVAQPGDALADIFGLSDKILEIENKSLTHRPDCFGIIGFAREVAGILGEKFEYENVGESLKVDNSVEIKIEDENICPRYSAVVLEKHGELKQKYLTWQDTILAKSGMRPVDPIVDATNYLMLLTGQPLHAFDYDKFVAVGGTREPKVVVRLAKNGEKLTLLDDKEVELNENDIVITSNNVPVALAGAMGGKSTEIDKNTRNILIESATFSLYNLRKTQMAHGIFSEAITRFTKGQSPYQTLQVAGECARMLVDGFKVSAVADNYRKLEKENIVRVSADDINSLLGTEYPYEIIENVLRNVGFEVSCDCGKDGKRECEKINVKASAWRTDIHIKEDVIEEVGRLLGYDNIKPTLPLHGTAEPNKMWNLKKQIRDVMRRLGANELLTYSFVSGKLLEKAGQDPKNSYKIVNSISPELQYVRQSIVPSLLEKAYVNQKIPFDRFALFEMNKVYQKEWGMDVENVPVEKMQMGMVLAERKNTGTAYYKAKKYVEELLKELNISVKFLQAKNVATMTRPFEPKRTADIVTEDGEIIGVVGEFRNSVRQSFKLAEYLAGFELDLDAVLARASQKKEIYLGEIEKRDLTVKTSGTYAELVAKIEKVLAGNSVTAEITPLAIYQPDDAKEKNISVHLDFHQKINNKIMQELEAL</sequence>
<dbReference type="Gene3D" id="3.50.40.10">
    <property type="entry name" value="Phenylalanyl-trna Synthetase, Chain B, domain 3"/>
    <property type="match status" value="1"/>
</dbReference>
<accession>A0ABY0FMU5</accession>
<feature type="binding site" evidence="15">
    <location>
        <position position="493"/>
    </location>
    <ligand>
        <name>Mg(2+)</name>
        <dbReference type="ChEBI" id="CHEBI:18420"/>
        <note>shared with alpha subunit</note>
    </ligand>
</feature>
<dbReference type="CDD" id="cd02796">
    <property type="entry name" value="tRNA_bind_bactPheRS"/>
    <property type="match status" value="1"/>
</dbReference>
<protein>
    <recommendedName>
        <fullName evidence="15">Phenylalanine--tRNA ligase beta subunit</fullName>
        <ecNumber evidence="15">6.1.1.20</ecNumber>
    </recommendedName>
    <alternativeName>
        <fullName evidence="15">Phenylalanyl-tRNA synthetase beta subunit</fullName>
        <shortName evidence="15">PheRS</shortName>
    </alternativeName>
</protein>
<evidence type="ECO:0000256" key="2">
    <source>
        <dbReference type="ARBA" id="ARBA00008653"/>
    </source>
</evidence>
<proteinExistence type="inferred from homology"/>
<dbReference type="InterPro" id="IPR002547">
    <property type="entry name" value="tRNA-bd_dom"/>
</dbReference>
<dbReference type="InterPro" id="IPR004532">
    <property type="entry name" value="Phe-tRNA-ligase_IIc_bsu_bact"/>
</dbReference>
<comment type="cofactor">
    <cofactor evidence="15">
        <name>Mg(2+)</name>
        <dbReference type="ChEBI" id="CHEBI:18420"/>
    </cofactor>
    <text evidence="15">Binds 2 magnesium ions per tetramer.</text>
</comment>
<dbReference type="EMBL" id="PRLM01000001">
    <property type="protein sequence ID" value="RYC75190.1"/>
    <property type="molecule type" value="Genomic_DNA"/>
</dbReference>
<dbReference type="InterPro" id="IPR005146">
    <property type="entry name" value="B3/B4_tRNA-bd"/>
</dbReference>
<dbReference type="GO" id="GO:0004826">
    <property type="term" value="F:phenylalanine-tRNA ligase activity"/>
    <property type="evidence" value="ECO:0007669"/>
    <property type="project" value="UniProtKB-EC"/>
</dbReference>
<comment type="caution">
    <text evidence="19">The sequence shown here is derived from an EMBL/GenBank/DDBJ whole genome shotgun (WGS) entry which is preliminary data.</text>
</comment>
<keyword evidence="9 15" id="KW-0067">ATP-binding</keyword>
<keyword evidence="6 15" id="KW-0436">Ligase</keyword>
<evidence type="ECO:0000256" key="5">
    <source>
        <dbReference type="ARBA" id="ARBA00022555"/>
    </source>
</evidence>
<dbReference type="SUPFAM" id="SSF50249">
    <property type="entry name" value="Nucleic acid-binding proteins"/>
    <property type="match status" value="1"/>
</dbReference>
<evidence type="ECO:0000256" key="12">
    <source>
        <dbReference type="ARBA" id="ARBA00022917"/>
    </source>
</evidence>
<dbReference type="HAMAP" id="MF_00283">
    <property type="entry name" value="Phe_tRNA_synth_beta1"/>
    <property type="match status" value="1"/>
</dbReference>
<dbReference type="Pfam" id="PF03483">
    <property type="entry name" value="B3_4"/>
    <property type="match status" value="1"/>
</dbReference>
<dbReference type="InterPro" id="IPR045060">
    <property type="entry name" value="Phe-tRNA-ligase_IIc_bsu"/>
</dbReference>
<feature type="binding site" evidence="15">
    <location>
        <position position="490"/>
    </location>
    <ligand>
        <name>Mg(2+)</name>
        <dbReference type="ChEBI" id="CHEBI:18420"/>
        <note>shared with alpha subunit</note>
    </ligand>
</feature>
<comment type="subunit">
    <text evidence="3 15">Tetramer of two alpha and two beta subunits.</text>
</comment>
<dbReference type="InterPro" id="IPR012340">
    <property type="entry name" value="NA-bd_OB-fold"/>
</dbReference>
<keyword evidence="20" id="KW-1185">Reference proteome</keyword>
<comment type="similarity">
    <text evidence="2 15">Belongs to the phenylalanyl-tRNA synthetase beta subunit family. Type 1 subfamily.</text>
</comment>
<dbReference type="InterPro" id="IPR045864">
    <property type="entry name" value="aa-tRNA-synth_II/BPL/LPL"/>
</dbReference>
<dbReference type="SUPFAM" id="SSF46955">
    <property type="entry name" value="Putative DNA-binding domain"/>
    <property type="match status" value="1"/>
</dbReference>
<evidence type="ECO:0000256" key="8">
    <source>
        <dbReference type="ARBA" id="ARBA00022741"/>
    </source>
</evidence>
<feature type="domain" description="TRNA-binding" evidence="17">
    <location>
        <begin position="39"/>
        <end position="165"/>
    </location>
</feature>
<evidence type="ECO:0000313" key="19">
    <source>
        <dbReference type="EMBL" id="RYC75190.1"/>
    </source>
</evidence>
<evidence type="ECO:0000256" key="6">
    <source>
        <dbReference type="ARBA" id="ARBA00022598"/>
    </source>
</evidence>
<dbReference type="Gene3D" id="3.30.56.10">
    <property type="match status" value="2"/>
</dbReference>
<dbReference type="InterPro" id="IPR041616">
    <property type="entry name" value="PheRS_beta_core"/>
</dbReference>
<reference evidence="19 20" key="1">
    <citation type="journal article" date="2018" name="bioRxiv">
        <title>Evidence of independent acquisition and adaption of ultra-small bacteria to human hosts across the highly diverse yet reduced genomes of the phylum Saccharibacteria.</title>
        <authorList>
            <person name="McLean J.S."/>
            <person name="Bor B."/>
            <person name="To T.T."/>
            <person name="Liu Q."/>
            <person name="Kearns K.A."/>
            <person name="Solden L.M."/>
            <person name="Wrighton K.C."/>
            <person name="He X."/>
            <person name="Shi W."/>
        </authorList>
    </citation>
    <scope>NUCLEOTIDE SEQUENCE [LARGE SCALE GENOMIC DNA]</scope>
    <source>
        <strain evidence="19 20">TM7_G3_2_Rum_HOT_351B</strain>
    </source>
</reference>
<dbReference type="Gene3D" id="2.40.50.140">
    <property type="entry name" value="Nucleic acid-binding proteins"/>
    <property type="match status" value="1"/>
</dbReference>
<evidence type="ECO:0000259" key="17">
    <source>
        <dbReference type="PROSITE" id="PS50886"/>
    </source>
</evidence>
<evidence type="ECO:0000256" key="15">
    <source>
        <dbReference type="HAMAP-Rule" id="MF_00283"/>
    </source>
</evidence>
<feature type="binding site" evidence="15">
    <location>
        <position position="494"/>
    </location>
    <ligand>
        <name>Mg(2+)</name>
        <dbReference type="ChEBI" id="CHEBI:18420"/>
        <note>shared with alpha subunit</note>
    </ligand>
</feature>
<dbReference type="NCBIfam" id="TIGR00472">
    <property type="entry name" value="pheT_bact"/>
    <property type="match status" value="1"/>
</dbReference>
<keyword evidence="8 15" id="KW-0547">Nucleotide-binding</keyword>
<evidence type="ECO:0000256" key="7">
    <source>
        <dbReference type="ARBA" id="ARBA00022723"/>
    </source>
</evidence>
<dbReference type="SMART" id="SM00874">
    <property type="entry name" value="B5"/>
    <property type="match status" value="1"/>
</dbReference>
<dbReference type="Gene3D" id="3.30.930.10">
    <property type="entry name" value="Bira Bifunctional Protein, Domain 2"/>
    <property type="match status" value="1"/>
</dbReference>
<comment type="catalytic activity">
    <reaction evidence="14 15">
        <text>tRNA(Phe) + L-phenylalanine + ATP = L-phenylalanyl-tRNA(Phe) + AMP + diphosphate + H(+)</text>
        <dbReference type="Rhea" id="RHEA:19413"/>
        <dbReference type="Rhea" id="RHEA-COMP:9668"/>
        <dbReference type="Rhea" id="RHEA-COMP:9699"/>
        <dbReference type="ChEBI" id="CHEBI:15378"/>
        <dbReference type="ChEBI" id="CHEBI:30616"/>
        <dbReference type="ChEBI" id="CHEBI:33019"/>
        <dbReference type="ChEBI" id="CHEBI:58095"/>
        <dbReference type="ChEBI" id="CHEBI:78442"/>
        <dbReference type="ChEBI" id="CHEBI:78531"/>
        <dbReference type="ChEBI" id="CHEBI:456215"/>
        <dbReference type="EC" id="6.1.1.20"/>
    </reaction>
</comment>
<evidence type="ECO:0000256" key="1">
    <source>
        <dbReference type="ARBA" id="ARBA00004496"/>
    </source>
</evidence>
<feature type="domain" description="B5" evidence="18">
    <location>
        <begin position="423"/>
        <end position="506"/>
    </location>
</feature>
<dbReference type="Proteomes" id="UP001191019">
    <property type="component" value="Unassembled WGS sequence"/>
</dbReference>
<dbReference type="PANTHER" id="PTHR10947">
    <property type="entry name" value="PHENYLALANYL-TRNA SYNTHETASE BETA CHAIN AND LEUCINE-RICH REPEAT-CONTAINING PROTEIN 47"/>
    <property type="match status" value="1"/>
</dbReference>
<keyword evidence="11 16" id="KW-0694">RNA-binding</keyword>
<evidence type="ECO:0000256" key="16">
    <source>
        <dbReference type="PROSITE-ProRule" id="PRU00209"/>
    </source>
</evidence>
<dbReference type="PANTHER" id="PTHR10947:SF0">
    <property type="entry name" value="PHENYLALANINE--TRNA LIGASE BETA SUBUNIT"/>
    <property type="match status" value="1"/>
</dbReference>
<dbReference type="Pfam" id="PF17759">
    <property type="entry name" value="tRNA_synthFbeta"/>
    <property type="match status" value="1"/>
</dbReference>
<comment type="subcellular location">
    <subcellularLocation>
        <location evidence="1 15">Cytoplasm</location>
    </subcellularLocation>
</comment>
<keyword evidence="10 15" id="KW-0460">Magnesium</keyword>
<dbReference type="PROSITE" id="PS51483">
    <property type="entry name" value="B5"/>
    <property type="match status" value="1"/>
</dbReference>
<keyword evidence="12 15" id="KW-0648">Protein biosynthesis</keyword>
<name>A0ABY0FMU5_9BACT</name>
<dbReference type="InterPro" id="IPR005147">
    <property type="entry name" value="tRNA_synthase_B5-dom"/>
</dbReference>
<keyword evidence="13 15" id="KW-0030">Aminoacyl-tRNA synthetase</keyword>
<dbReference type="Pfam" id="PF03484">
    <property type="entry name" value="B5"/>
    <property type="match status" value="1"/>
</dbReference>
<evidence type="ECO:0000256" key="3">
    <source>
        <dbReference type="ARBA" id="ARBA00011209"/>
    </source>
</evidence>
<keyword evidence="4 15" id="KW-0963">Cytoplasm</keyword>
<evidence type="ECO:0000256" key="13">
    <source>
        <dbReference type="ARBA" id="ARBA00023146"/>
    </source>
</evidence>
<keyword evidence="7 15" id="KW-0479">Metal-binding</keyword>
<dbReference type="SUPFAM" id="SSF56037">
    <property type="entry name" value="PheT/TilS domain"/>
    <property type="match status" value="1"/>
</dbReference>
<dbReference type="PROSITE" id="PS50886">
    <property type="entry name" value="TRBD"/>
    <property type="match status" value="1"/>
</dbReference>
<evidence type="ECO:0000256" key="14">
    <source>
        <dbReference type="ARBA" id="ARBA00049255"/>
    </source>
</evidence>
<evidence type="ECO:0000256" key="11">
    <source>
        <dbReference type="ARBA" id="ARBA00022884"/>
    </source>
</evidence>
<reference evidence="19 20" key="2">
    <citation type="journal article" date="2020" name="Cell Rep.">
        <title>Acquisition and Adaptation of Ultra-small Parasitic Reduced Genome Bacteria to Mammalian Hosts.</title>
        <authorList>
            <person name="McLean J.S."/>
            <person name="Bor B."/>
            <person name="Kerns K.A."/>
            <person name="Liu Q."/>
            <person name="To T.T."/>
            <person name="Solden L."/>
            <person name="Hendrickson E.L."/>
            <person name="Wrighton K."/>
            <person name="Shi W."/>
            <person name="He X."/>
        </authorList>
    </citation>
    <scope>NUCLEOTIDE SEQUENCE [LARGE SCALE GENOMIC DNA]</scope>
    <source>
        <strain evidence="19 20">TM7_G3_2_Rum_HOT_351B</strain>
    </source>
</reference>